<dbReference type="AlphaFoldDB" id="C3L3U1"/>
<organism evidence="1 2">
    <name type="scientific">Amoebophilus asiaticus (strain 5a2)</name>
    <dbReference type="NCBI Taxonomy" id="452471"/>
    <lineage>
        <taxon>Bacteria</taxon>
        <taxon>Pseudomonadati</taxon>
        <taxon>Bacteroidota</taxon>
        <taxon>Cytophagia</taxon>
        <taxon>Cytophagales</taxon>
        <taxon>Amoebophilaceae</taxon>
        <taxon>Candidatus Amoebophilus</taxon>
    </lineage>
</organism>
<dbReference type="HOGENOM" id="CLU_3076074_0_0_10"/>
<keyword evidence="2" id="KW-1185">Reference proteome</keyword>
<dbReference type="EMBL" id="CP001102">
    <property type="protein sequence ID" value="ACP20982.1"/>
    <property type="molecule type" value="Genomic_DNA"/>
</dbReference>
<name>C3L3U1_AMOA5</name>
<accession>C3L3U1</accession>
<reference evidence="1 2" key="1">
    <citation type="journal article" date="2010" name="J. Bacteriol.">
        <title>The genome of the amoeba symbiont 'Candidatus Amoebophilus asiaticus' reveals common mechanisms for host cell interaction among amoeba-associated bacteria.</title>
        <authorList>
            <person name="Schmitz-Esser S."/>
            <person name="Tischler P."/>
            <person name="Arnold R."/>
            <person name="Montanaro J."/>
            <person name="Wagner M."/>
            <person name="Rattei T."/>
            <person name="Horn M."/>
        </authorList>
    </citation>
    <scope>NUCLEOTIDE SEQUENCE [LARGE SCALE GENOMIC DNA]</scope>
    <source>
        <strain evidence="1 2">5a2</strain>
    </source>
</reference>
<evidence type="ECO:0000313" key="2">
    <source>
        <dbReference type="Proteomes" id="UP000001227"/>
    </source>
</evidence>
<proteinExistence type="predicted"/>
<gene>
    <name evidence="1" type="ordered locus">Aasi_1688</name>
</gene>
<dbReference type="Proteomes" id="UP000001227">
    <property type="component" value="Chromosome"/>
</dbReference>
<sequence>MAKNIKRVGIPSLLESLLANILTKSRKDPTIKMPSTVKFMGKYLNFLIKKAS</sequence>
<dbReference type="KEGG" id="aas:Aasi_1688"/>
<evidence type="ECO:0000313" key="1">
    <source>
        <dbReference type="EMBL" id="ACP20982.1"/>
    </source>
</evidence>
<protein>
    <submittedName>
        <fullName evidence="1">Uncharacterized protein</fullName>
    </submittedName>
</protein>